<keyword evidence="4" id="KW-1185">Reference proteome</keyword>
<organism evidence="4 5">
    <name type="scientific">Drosophila lebanonensis</name>
    <name type="common">Fruit fly</name>
    <name type="synonym">Scaptodrosophila lebanonensis</name>
    <dbReference type="NCBI Taxonomy" id="7225"/>
    <lineage>
        <taxon>Eukaryota</taxon>
        <taxon>Metazoa</taxon>
        <taxon>Ecdysozoa</taxon>
        <taxon>Arthropoda</taxon>
        <taxon>Hexapoda</taxon>
        <taxon>Insecta</taxon>
        <taxon>Pterygota</taxon>
        <taxon>Neoptera</taxon>
        <taxon>Endopterygota</taxon>
        <taxon>Diptera</taxon>
        <taxon>Brachycera</taxon>
        <taxon>Muscomorpha</taxon>
        <taxon>Ephydroidea</taxon>
        <taxon>Drosophilidae</taxon>
        <taxon>Scaptodrosophila</taxon>
    </lineage>
</organism>
<dbReference type="PANTHER" id="PTHR23347:SF6">
    <property type="entry name" value="FI17904P1"/>
    <property type="match status" value="1"/>
</dbReference>
<evidence type="ECO:0000259" key="3">
    <source>
        <dbReference type="Pfam" id="PF10506"/>
    </source>
</evidence>
<dbReference type="InterPro" id="IPR019536">
    <property type="entry name" value="USHBP1_PDZ-bd"/>
</dbReference>
<reference evidence="5 6" key="1">
    <citation type="submission" date="2025-04" db="UniProtKB">
        <authorList>
            <consortium name="RefSeq"/>
        </authorList>
    </citation>
    <scope>IDENTIFICATION</scope>
    <source>
        <strain evidence="5 6">11010-0011.00</strain>
        <tissue evidence="5 6">Whole body</tissue>
    </source>
</reference>
<feature type="coiled-coil region" evidence="1">
    <location>
        <begin position="724"/>
        <end position="758"/>
    </location>
</feature>
<dbReference type="RefSeq" id="XP_030370758.1">
    <property type="nucleotide sequence ID" value="XM_030514898.1"/>
</dbReference>
<accession>A0A6J2T743</accession>
<evidence type="ECO:0000313" key="4">
    <source>
        <dbReference type="Proteomes" id="UP000504634"/>
    </source>
</evidence>
<feature type="region of interest" description="Disordered" evidence="2">
    <location>
        <begin position="16"/>
        <end position="44"/>
    </location>
</feature>
<dbReference type="Pfam" id="PF10506">
    <property type="entry name" value="USHBP1_PDZ-bd"/>
    <property type="match status" value="1"/>
</dbReference>
<dbReference type="RefSeq" id="XP_030370757.1">
    <property type="nucleotide sequence ID" value="XM_030514897.1"/>
</dbReference>
<evidence type="ECO:0000256" key="1">
    <source>
        <dbReference type="SAM" id="Coils"/>
    </source>
</evidence>
<dbReference type="PANTHER" id="PTHR23347">
    <property type="entry name" value="COLORECTAL MUTANT CANCER PROTEIN MCC PROTEIN -RELATED"/>
    <property type="match status" value="1"/>
</dbReference>
<evidence type="ECO:0000313" key="6">
    <source>
        <dbReference type="RefSeq" id="XP_030370758.1"/>
    </source>
</evidence>
<protein>
    <submittedName>
        <fullName evidence="5 6">Colorectal mutant cancer protein isoform X1</fullName>
    </submittedName>
</protein>
<evidence type="ECO:0000313" key="5">
    <source>
        <dbReference type="RefSeq" id="XP_030370757.1"/>
    </source>
</evidence>
<feature type="domain" description="Harmonin-binding protein USHBP1 PDZ-binding" evidence="3">
    <location>
        <begin position="417"/>
        <end position="479"/>
    </location>
</feature>
<dbReference type="AlphaFoldDB" id="A0A6J2T743"/>
<proteinExistence type="predicted"/>
<dbReference type="Proteomes" id="UP000504634">
    <property type="component" value="Unplaced"/>
</dbReference>
<feature type="coiled-coil region" evidence="1">
    <location>
        <begin position="619"/>
        <end position="660"/>
    </location>
</feature>
<keyword evidence="1" id="KW-0175">Coiled coil</keyword>
<dbReference type="InterPro" id="IPR040171">
    <property type="entry name" value="USBP1-like"/>
</dbReference>
<feature type="compositionally biased region" description="Basic and acidic residues" evidence="2">
    <location>
        <begin position="80"/>
        <end position="89"/>
    </location>
</feature>
<name>A0A6J2T743_DROLE</name>
<feature type="region of interest" description="Disordered" evidence="2">
    <location>
        <begin position="589"/>
        <end position="608"/>
    </location>
</feature>
<sequence length="779" mass="88627">MSNDVQIARVAKITTDVPRRHGKQQLQQQKQASNNTNSRISKGVDEDMEYVFGSISPRGGAPNAALGHQKHLVGSYDLDSPEHTQRDTTESDNNISSCSTLDIVNKVEQLSVQQMEVRVRDLTQRLQQAEEQRSALQRQLNESNVEKEMCHKRLEVVSAAHECRLTEMHCVIAELSKKLRSKQDHIIMEEQEPEGSELSYQEGSLYNSELNLTNPDAECQTEPLEDLEGAYSAGEELAQSAQNICLDSNHIKMSQETVNKGQLEALQEEVLHLRAQIALLQAEIATKDDLELVVEEQTNVAYFACDVDADEGNNKTKQKNKSEQQLNDLNMSAQNAVCVSLSSPQKRVPPVAKMAERVKLRCASKDEPDERNVSNLELISNEHIDLVEHLVCELKEHNSLMDSFMDPLQLSNELQDLQRKMEHLKMRNTLLSLTLAESKEHTEHLYLLCGKYESNAVALQLAVNCSDRAIEAYDVMLALLESKLALLNDKSQAAEESRLAVESVARHLLARLESEKNVCENSLGPWQHNLNLNSEATKNSRNWTADDDNRLRYHVSKLKGRRSTVQHTIVNLESPFSDFYEKKRLALEEEEHKRDTDDDEGGEKKSPIDLESAVALQELLELREQNLQLKTKVEEVERERQRANERIGVLHEALKQLQLQLSVSSSAVLFQQQTKRASYSEAEHAAVTEQQLVEALTREMELKGRIQTLLANVAISQKISDEKYEQLQLNVRELQKSNHKYQMRIRKLEQRISEQRQTDLLKHQAAKLHNQVHVPETTL</sequence>
<evidence type="ECO:0000256" key="2">
    <source>
        <dbReference type="SAM" id="MobiDB-lite"/>
    </source>
</evidence>
<dbReference type="GeneID" id="115621294"/>
<gene>
    <name evidence="5 6" type="primary">LOC115621294</name>
</gene>
<feature type="coiled-coil region" evidence="1">
    <location>
        <begin position="112"/>
        <end position="146"/>
    </location>
</feature>
<feature type="region of interest" description="Disordered" evidence="2">
    <location>
        <begin position="75"/>
        <end position="95"/>
    </location>
</feature>
<dbReference type="OrthoDB" id="6256369at2759"/>